<name>A0A3N1GVG4_9ACTN</name>
<keyword evidence="6" id="KW-0378">Hydrolase</keyword>
<feature type="compositionally biased region" description="Low complexity" evidence="4">
    <location>
        <begin position="17"/>
        <end position="29"/>
    </location>
</feature>
<keyword evidence="3" id="KW-0234">DNA repair</keyword>
<feature type="compositionally biased region" description="Pro residues" evidence="4">
    <location>
        <begin position="352"/>
        <end position="362"/>
    </location>
</feature>
<evidence type="ECO:0000313" key="6">
    <source>
        <dbReference type="EMBL" id="ROP34273.1"/>
    </source>
</evidence>
<comment type="caution">
    <text evidence="6">The sequence shown here is derived from an EMBL/GenBank/DDBJ whole genome shotgun (WGS) entry which is preliminary data.</text>
</comment>
<keyword evidence="2" id="KW-0347">Helicase</keyword>
<evidence type="ECO:0000256" key="4">
    <source>
        <dbReference type="SAM" id="MobiDB-lite"/>
    </source>
</evidence>
<feature type="compositionally biased region" description="Low complexity" evidence="4">
    <location>
        <begin position="411"/>
        <end position="431"/>
    </location>
</feature>
<evidence type="ECO:0000259" key="5">
    <source>
        <dbReference type="Pfam" id="PF12705"/>
    </source>
</evidence>
<proteinExistence type="predicted"/>
<evidence type="ECO:0000313" key="7">
    <source>
        <dbReference type="Proteomes" id="UP000271683"/>
    </source>
</evidence>
<dbReference type="Pfam" id="PF12705">
    <property type="entry name" value="PDDEXK_1"/>
    <property type="match status" value="2"/>
</dbReference>
<sequence>MTAETVLSPSEPGLSTSEGGLSPSGAGPSPSGPDRDRHAGPSLSPSRAADFKTCPLLFRFRTVDRLPEQPSRDQVRGTLVHAVLERLFDLPAPDRTPEAAAALVAPQWDRLVAEEPGLSALFGDDGDAAAPVPVVDRPAGATVADGETEVAPVDGQTGLMVPSVPSVPASAMSATLPGMPEPDEAARLKAFLASTGDLLDGYFAVEDPRRLEPAERESLVSTLVDEELLIRGYIDRLDVSPAGDLRVVDYKTGGAPREAFEGRALFQLKFYALVLWRTRGVVPRVLRLLYLKDAEVCDYSPDADELERFERTLVALSQAIERAKQERDFRPKPSRLCGWCSHQRFCPEFGGTPPPYPEPPTGRPTDPTTDIPTRTGTDEATTAAADGRAAAVVDRPATAVVDRPAAAMAVGSHPGVPSPAPAAGARSAAGEPPMPGPRRP</sequence>
<feature type="region of interest" description="Disordered" evidence="4">
    <location>
        <begin position="350"/>
        <end position="390"/>
    </location>
</feature>
<dbReference type="Proteomes" id="UP000271683">
    <property type="component" value="Unassembled WGS sequence"/>
</dbReference>
<keyword evidence="2" id="KW-0547">Nucleotide-binding</keyword>
<dbReference type="InterPro" id="IPR011604">
    <property type="entry name" value="PDDEXK-like_dom_sf"/>
</dbReference>
<feature type="domain" description="PD-(D/E)XK endonuclease-like" evidence="5">
    <location>
        <begin position="42"/>
        <end position="115"/>
    </location>
</feature>
<organism evidence="6 7">
    <name type="scientific">Couchioplanes caeruleus</name>
    <dbReference type="NCBI Taxonomy" id="56438"/>
    <lineage>
        <taxon>Bacteria</taxon>
        <taxon>Bacillati</taxon>
        <taxon>Actinomycetota</taxon>
        <taxon>Actinomycetes</taxon>
        <taxon>Micromonosporales</taxon>
        <taxon>Micromonosporaceae</taxon>
        <taxon>Couchioplanes</taxon>
    </lineage>
</organism>
<evidence type="ECO:0000256" key="1">
    <source>
        <dbReference type="ARBA" id="ARBA00022763"/>
    </source>
</evidence>
<feature type="compositionally biased region" description="Low complexity" evidence="4">
    <location>
        <begin position="363"/>
        <end position="390"/>
    </location>
</feature>
<keyword evidence="1" id="KW-0227">DNA damage</keyword>
<evidence type="ECO:0000256" key="3">
    <source>
        <dbReference type="ARBA" id="ARBA00023204"/>
    </source>
</evidence>
<keyword evidence="6" id="KW-0540">Nuclease</keyword>
<feature type="compositionally biased region" description="Polar residues" evidence="4">
    <location>
        <begin position="1"/>
        <end position="16"/>
    </location>
</feature>
<keyword evidence="6" id="KW-0269">Exonuclease</keyword>
<dbReference type="EMBL" id="RJKL01000001">
    <property type="protein sequence ID" value="ROP34273.1"/>
    <property type="molecule type" value="Genomic_DNA"/>
</dbReference>
<gene>
    <name evidence="6" type="ORF">EDD30_7352</name>
</gene>
<dbReference type="GO" id="GO:0004386">
    <property type="term" value="F:helicase activity"/>
    <property type="evidence" value="ECO:0007669"/>
    <property type="project" value="UniProtKB-KW"/>
</dbReference>
<reference evidence="6 7" key="1">
    <citation type="submission" date="2018-11" db="EMBL/GenBank/DDBJ databases">
        <title>Sequencing the genomes of 1000 actinobacteria strains.</title>
        <authorList>
            <person name="Klenk H.-P."/>
        </authorList>
    </citation>
    <scope>NUCLEOTIDE SEQUENCE [LARGE SCALE GENOMIC DNA]</scope>
    <source>
        <strain evidence="6 7">DSM 43634</strain>
    </source>
</reference>
<feature type="domain" description="PD-(D/E)XK endonuclease-like" evidence="5">
    <location>
        <begin position="184"/>
        <end position="347"/>
    </location>
</feature>
<dbReference type="Gene3D" id="3.90.320.10">
    <property type="match status" value="1"/>
</dbReference>
<dbReference type="GO" id="GO:0006281">
    <property type="term" value="P:DNA repair"/>
    <property type="evidence" value="ECO:0007669"/>
    <property type="project" value="UniProtKB-KW"/>
</dbReference>
<dbReference type="GO" id="GO:0004527">
    <property type="term" value="F:exonuclease activity"/>
    <property type="evidence" value="ECO:0007669"/>
    <property type="project" value="UniProtKB-KW"/>
</dbReference>
<feature type="region of interest" description="Disordered" evidence="4">
    <location>
        <begin position="1"/>
        <end position="48"/>
    </location>
</feature>
<accession>A0A3N1GVG4</accession>
<feature type="region of interest" description="Disordered" evidence="4">
    <location>
        <begin position="408"/>
        <end position="440"/>
    </location>
</feature>
<dbReference type="InterPro" id="IPR038726">
    <property type="entry name" value="PDDEXK_AddAB-type"/>
</dbReference>
<protein>
    <submittedName>
        <fullName evidence="6">Putative RecB family exonuclease</fullName>
    </submittedName>
</protein>
<keyword evidence="2" id="KW-0067">ATP-binding</keyword>
<dbReference type="AlphaFoldDB" id="A0A3N1GVG4"/>
<evidence type="ECO:0000256" key="2">
    <source>
        <dbReference type="ARBA" id="ARBA00022806"/>
    </source>
</evidence>